<keyword evidence="1" id="KW-0472">Membrane</keyword>
<name>A0A1Y5E7P3_COLPS</name>
<gene>
    <name evidence="2" type="ORF">A9Q75_13450</name>
</gene>
<accession>A0A1Y5E7P3</accession>
<dbReference type="EMBL" id="MAAF01000078">
    <property type="protein sequence ID" value="OUR78732.1"/>
    <property type="molecule type" value="Genomic_DNA"/>
</dbReference>
<keyword evidence="1" id="KW-1133">Transmembrane helix</keyword>
<proteinExistence type="predicted"/>
<reference evidence="3" key="1">
    <citation type="journal article" date="2017" name="Proc. Natl. Acad. Sci. U.S.A.">
        <title>Simulation of Deepwater Horizon oil plume reveals substrate specialization within a complex community of hydrocarbon degraders.</title>
        <authorList>
            <person name="Hu P."/>
            <person name="Dubinsky E.A."/>
            <person name="Probst A.J."/>
            <person name="Wang J."/>
            <person name="Sieber C.M.K."/>
            <person name="Tom L.M."/>
            <person name="Gardinali P."/>
            <person name="Banfield J.F."/>
            <person name="Atlas R.M."/>
            <person name="Andersen G.L."/>
        </authorList>
    </citation>
    <scope>NUCLEOTIDE SEQUENCE [LARGE SCALE GENOMIC DNA]</scope>
</reference>
<evidence type="ECO:0000313" key="2">
    <source>
        <dbReference type="EMBL" id="OUR78732.1"/>
    </source>
</evidence>
<evidence type="ECO:0000313" key="3">
    <source>
        <dbReference type="Proteomes" id="UP000243053"/>
    </source>
</evidence>
<protein>
    <submittedName>
        <fullName evidence="2">Uncharacterized protein</fullName>
    </submittedName>
</protein>
<comment type="caution">
    <text evidence="2">The sequence shown here is derived from an EMBL/GenBank/DDBJ whole genome shotgun (WGS) entry which is preliminary data.</text>
</comment>
<dbReference type="Proteomes" id="UP000243053">
    <property type="component" value="Unassembled WGS sequence"/>
</dbReference>
<evidence type="ECO:0000256" key="1">
    <source>
        <dbReference type="SAM" id="Phobius"/>
    </source>
</evidence>
<dbReference type="AlphaFoldDB" id="A0A1Y5E7P3"/>
<sequence>MTESKLDTAITTKTVAQSYRANLLEGHSNVSVVAKSINLFLIVLIISNVIAAIFESESNYHEQYLVEFS</sequence>
<feature type="transmembrane region" description="Helical" evidence="1">
    <location>
        <begin position="32"/>
        <end position="54"/>
    </location>
</feature>
<keyword evidence="1" id="KW-0812">Transmembrane</keyword>
<organism evidence="2 3">
    <name type="scientific">Colwellia psychrerythraea</name>
    <name type="common">Vibrio psychroerythus</name>
    <dbReference type="NCBI Taxonomy" id="28229"/>
    <lineage>
        <taxon>Bacteria</taxon>
        <taxon>Pseudomonadati</taxon>
        <taxon>Pseudomonadota</taxon>
        <taxon>Gammaproteobacteria</taxon>
        <taxon>Alteromonadales</taxon>
        <taxon>Colwelliaceae</taxon>
        <taxon>Colwellia</taxon>
    </lineage>
</organism>